<dbReference type="EMBL" id="DTIB01000116">
    <property type="protein sequence ID" value="HGB25726.1"/>
    <property type="molecule type" value="Genomic_DNA"/>
</dbReference>
<dbReference type="PANTHER" id="PTHR11614">
    <property type="entry name" value="PHOSPHOLIPASE-RELATED"/>
    <property type="match status" value="1"/>
</dbReference>
<dbReference type="FunFam" id="3.40.50.1820:FF:000117">
    <property type="entry name" value="Monoglyceride lipase, putative"/>
    <property type="match status" value="1"/>
</dbReference>
<dbReference type="InterPro" id="IPR022742">
    <property type="entry name" value="Hydrolase_4"/>
</dbReference>
<reference evidence="2" key="1">
    <citation type="journal article" date="2020" name="mSystems">
        <title>Genome- and Community-Level Interaction Insights into Carbon Utilization and Element Cycling Functions of Hydrothermarchaeota in Hydrothermal Sediment.</title>
        <authorList>
            <person name="Zhou Z."/>
            <person name="Liu Y."/>
            <person name="Xu W."/>
            <person name="Pan J."/>
            <person name="Luo Z.H."/>
            <person name="Li M."/>
        </authorList>
    </citation>
    <scope>NUCLEOTIDE SEQUENCE [LARGE SCALE GENOMIC DNA]</scope>
    <source>
        <strain evidence="2">SpSt-8</strain>
    </source>
</reference>
<feature type="domain" description="Serine aminopeptidase S33" evidence="1">
    <location>
        <begin position="27"/>
        <end position="257"/>
    </location>
</feature>
<protein>
    <submittedName>
        <fullName evidence="2">Alpha/beta hydrolase</fullName>
    </submittedName>
</protein>
<proteinExistence type="predicted"/>
<dbReference type="PRINTS" id="PR00111">
    <property type="entry name" value="ABHYDROLASE"/>
</dbReference>
<sequence length="274" mass="30112">MSAKAGPLVLPTGLQTVVFKWLPAATAKAVVVGVHGFAEHAGRYDHVGRFLAERGYALYMYDLRGHGRSQSTRGYVDRFEQFVEDTVAFTRLVKSETGAKVFLMGHSMGGLIAVLTAAELNEELAGLITSGAAVEVRVSPLTRIVLQLLGVLKPTHRITTPVAAELLSKDTNVAQQYVNDPLVFKDPAVKLLVEFGRAVDKVWGVARRITVPALIMHGSEDRLVPPKASRKLYEAISSADKTLKIYEGLRHEIFNEVEKEKVLSDVVEWLDKHA</sequence>
<name>A0A7C3WU61_THEPE</name>
<dbReference type="InterPro" id="IPR000073">
    <property type="entry name" value="AB_hydrolase_1"/>
</dbReference>
<dbReference type="InterPro" id="IPR012354">
    <property type="entry name" value="Esterase_lipase"/>
</dbReference>
<dbReference type="Gene3D" id="3.40.50.1820">
    <property type="entry name" value="alpha/beta hydrolase"/>
    <property type="match status" value="1"/>
</dbReference>
<dbReference type="PIRSF" id="PIRSF017388">
    <property type="entry name" value="Esterase_lipase"/>
    <property type="match status" value="1"/>
</dbReference>
<dbReference type="InterPro" id="IPR051044">
    <property type="entry name" value="MAG_DAG_Lipase"/>
</dbReference>
<dbReference type="Pfam" id="PF12146">
    <property type="entry name" value="Hydrolase_4"/>
    <property type="match status" value="1"/>
</dbReference>
<comment type="caution">
    <text evidence="2">The sequence shown here is derived from an EMBL/GenBank/DDBJ whole genome shotgun (WGS) entry which is preliminary data.</text>
</comment>
<dbReference type="AlphaFoldDB" id="A0A7C3WU61"/>
<evidence type="ECO:0000259" key="1">
    <source>
        <dbReference type="Pfam" id="PF12146"/>
    </source>
</evidence>
<keyword evidence="2" id="KW-0378">Hydrolase</keyword>
<gene>
    <name evidence="2" type="ORF">ENV88_06875</name>
</gene>
<dbReference type="SUPFAM" id="SSF53474">
    <property type="entry name" value="alpha/beta-Hydrolases"/>
    <property type="match status" value="1"/>
</dbReference>
<dbReference type="GO" id="GO:0052689">
    <property type="term" value="F:carboxylic ester hydrolase activity"/>
    <property type="evidence" value="ECO:0007669"/>
    <property type="project" value="InterPro"/>
</dbReference>
<organism evidence="2">
    <name type="scientific">Thermofilum pendens</name>
    <dbReference type="NCBI Taxonomy" id="2269"/>
    <lineage>
        <taxon>Archaea</taxon>
        <taxon>Thermoproteota</taxon>
        <taxon>Thermoprotei</taxon>
        <taxon>Thermofilales</taxon>
        <taxon>Thermofilaceae</taxon>
        <taxon>Thermofilum</taxon>
    </lineage>
</organism>
<evidence type="ECO:0000313" key="2">
    <source>
        <dbReference type="EMBL" id="HGB25726.1"/>
    </source>
</evidence>
<accession>A0A7C3WU61</accession>
<dbReference type="InterPro" id="IPR029058">
    <property type="entry name" value="AB_hydrolase_fold"/>
</dbReference>